<dbReference type="KEGG" id="lrs:PX52LOC_00741"/>
<accession>A0A5C1A6J8</accession>
<evidence type="ECO:0000313" key="1">
    <source>
        <dbReference type="EMBL" id="QEL13883.1"/>
    </source>
</evidence>
<organism evidence="1 2">
    <name type="scientific">Limnoglobus roseus</name>
    <dbReference type="NCBI Taxonomy" id="2598579"/>
    <lineage>
        <taxon>Bacteria</taxon>
        <taxon>Pseudomonadati</taxon>
        <taxon>Planctomycetota</taxon>
        <taxon>Planctomycetia</taxon>
        <taxon>Gemmatales</taxon>
        <taxon>Gemmataceae</taxon>
        <taxon>Limnoglobus</taxon>
    </lineage>
</organism>
<proteinExistence type="predicted"/>
<dbReference type="AlphaFoldDB" id="A0A5C1A6J8"/>
<sequence length="235" mass="26556">MTKPRPRARYSFEVGRHYVGRVSDADTKWWPGYGRTVCAVRIRLAVPIVLDVNGIPRPCRDPEAEVWLFPEEEEDDEAFVTLTNLTLVDGVYVLPTNPVFLCLRFGNPQPGCGYQPVESAECYRGHLDPILQPPPSQTSGLTFGPGESVKFRNRKVRGLTPHEVEILKRLDQSFTAPVTAEDLKRAVVLWSDNELDHAFYRVIVTGMNKLGKSLPKPLQIFKSPTGWTLRVADRR</sequence>
<reference evidence="2" key="1">
    <citation type="submission" date="2019-08" db="EMBL/GenBank/DDBJ databases">
        <title>Limnoglobus roseus gen. nov., sp. nov., a novel freshwater planctomycete with a giant genome from the family Gemmataceae.</title>
        <authorList>
            <person name="Kulichevskaya I.S."/>
            <person name="Naumoff D.G."/>
            <person name="Miroshnikov K."/>
            <person name="Ivanova A."/>
            <person name="Philippov D.A."/>
            <person name="Hakobyan A."/>
            <person name="Rijpstra I.C."/>
            <person name="Sinninghe Damste J.S."/>
            <person name="Liesack W."/>
            <person name="Dedysh S.N."/>
        </authorList>
    </citation>
    <scope>NUCLEOTIDE SEQUENCE [LARGE SCALE GENOMIC DNA]</scope>
    <source>
        <strain evidence="2">PX52</strain>
    </source>
</reference>
<protein>
    <submittedName>
        <fullName evidence="1">Uncharacterized protein</fullName>
    </submittedName>
</protein>
<name>A0A5C1A6J8_9BACT</name>
<evidence type="ECO:0000313" key="2">
    <source>
        <dbReference type="Proteomes" id="UP000324974"/>
    </source>
</evidence>
<gene>
    <name evidence="1" type="ORF">PX52LOC_00741</name>
</gene>
<dbReference type="Proteomes" id="UP000324974">
    <property type="component" value="Chromosome"/>
</dbReference>
<dbReference type="EMBL" id="CP042425">
    <property type="protein sequence ID" value="QEL13883.1"/>
    <property type="molecule type" value="Genomic_DNA"/>
</dbReference>
<keyword evidence="2" id="KW-1185">Reference proteome</keyword>